<dbReference type="InterPro" id="IPR007115">
    <property type="entry name" value="6-PTP_synth/QueD"/>
</dbReference>
<comment type="catalytic activity">
    <reaction evidence="8 9">
        <text>7,8-dihydroneopterin 3'-triphosphate + H2O = 6-carboxy-5,6,7,8-tetrahydropterin + triphosphate + acetaldehyde + 2 H(+)</text>
        <dbReference type="Rhea" id="RHEA:27966"/>
        <dbReference type="ChEBI" id="CHEBI:15343"/>
        <dbReference type="ChEBI" id="CHEBI:15377"/>
        <dbReference type="ChEBI" id="CHEBI:15378"/>
        <dbReference type="ChEBI" id="CHEBI:18036"/>
        <dbReference type="ChEBI" id="CHEBI:58462"/>
        <dbReference type="ChEBI" id="CHEBI:61032"/>
        <dbReference type="EC" id="4.1.2.50"/>
    </reaction>
</comment>
<feature type="binding site" evidence="10">
    <location>
        <position position="18"/>
    </location>
    <ligand>
        <name>Zn(2+)</name>
        <dbReference type="ChEBI" id="CHEBI:29105"/>
    </ligand>
</feature>
<evidence type="ECO:0000256" key="6">
    <source>
        <dbReference type="ARBA" id="ARBA00022833"/>
    </source>
</evidence>
<dbReference type="GO" id="GO:0008616">
    <property type="term" value="P:tRNA queuosine(34) biosynthetic process"/>
    <property type="evidence" value="ECO:0007669"/>
    <property type="project" value="UniProtKB-KW"/>
</dbReference>
<evidence type="ECO:0000256" key="3">
    <source>
        <dbReference type="ARBA" id="ARBA00008900"/>
    </source>
</evidence>
<proteinExistence type="inferred from homology"/>
<organism evidence="12 13">
    <name type="scientific">Caulobacter flavus</name>
    <dbReference type="NCBI Taxonomy" id="1679497"/>
    <lineage>
        <taxon>Bacteria</taxon>
        <taxon>Pseudomonadati</taxon>
        <taxon>Pseudomonadota</taxon>
        <taxon>Alphaproteobacteria</taxon>
        <taxon>Caulobacterales</taxon>
        <taxon>Caulobacteraceae</taxon>
        <taxon>Caulobacter</taxon>
    </lineage>
</organism>
<evidence type="ECO:0000256" key="1">
    <source>
        <dbReference type="ARBA" id="ARBA00002285"/>
    </source>
</evidence>
<dbReference type="Proteomes" id="UP000234483">
    <property type="component" value="Unassembled WGS sequence"/>
</dbReference>
<name>A0A2N5CNJ3_9CAUL</name>
<comment type="similarity">
    <text evidence="3 9">Belongs to the PTPS family. QueD subfamily.</text>
</comment>
<comment type="pathway">
    <text evidence="2 9">Purine metabolism; 7-cyano-7-deazaguanine biosynthesis.</text>
</comment>
<evidence type="ECO:0000256" key="2">
    <source>
        <dbReference type="ARBA" id="ARBA00005061"/>
    </source>
</evidence>
<evidence type="ECO:0000256" key="8">
    <source>
        <dbReference type="ARBA" id="ARBA00048807"/>
    </source>
</evidence>
<evidence type="ECO:0000256" key="9">
    <source>
        <dbReference type="PIRNR" id="PIRNR006113"/>
    </source>
</evidence>
<dbReference type="KEGG" id="cfh:C1707_25570"/>
<dbReference type="PANTHER" id="PTHR12589:SF7">
    <property type="entry name" value="6-PYRUVOYL TETRAHYDROBIOPTERIN SYNTHASE"/>
    <property type="match status" value="1"/>
</dbReference>
<dbReference type="PANTHER" id="PTHR12589">
    <property type="entry name" value="PYRUVOYL TETRAHYDROBIOPTERIN SYNTHASE"/>
    <property type="match status" value="1"/>
</dbReference>
<dbReference type="EC" id="4.-.-.-" evidence="9"/>
<gene>
    <name evidence="11" type="ORF">C1707_25570</name>
    <name evidence="12" type="ORF">CFHF_21180</name>
</gene>
<dbReference type="RefSeq" id="WP_101714919.1">
    <property type="nucleotide sequence ID" value="NZ_CP026100.1"/>
</dbReference>
<dbReference type="SUPFAM" id="SSF55620">
    <property type="entry name" value="Tetrahydrobiopterin biosynthesis enzymes-like"/>
    <property type="match status" value="1"/>
</dbReference>
<evidence type="ECO:0000313" key="14">
    <source>
        <dbReference type="Proteomes" id="UP000281192"/>
    </source>
</evidence>
<dbReference type="InterPro" id="IPR038418">
    <property type="entry name" value="6-PTP_synth/QueD_sf"/>
</dbReference>
<reference evidence="11 14" key="2">
    <citation type="submission" date="2018-01" db="EMBL/GenBank/DDBJ databases">
        <title>Complete genome sequence of Caulobacter flavus RHGG3.</title>
        <authorList>
            <person name="Yang E."/>
        </authorList>
    </citation>
    <scope>NUCLEOTIDE SEQUENCE [LARGE SCALE GENOMIC DNA]</scope>
    <source>
        <strain evidence="11 14">RHGG3</strain>
    </source>
</reference>
<dbReference type="UniPathway" id="UPA00391"/>
<dbReference type="EMBL" id="PJRQ01000043">
    <property type="protein sequence ID" value="PLR08084.1"/>
    <property type="molecule type" value="Genomic_DNA"/>
</dbReference>
<comment type="cofactor">
    <cofactor evidence="9 10">
        <name>Zn(2+)</name>
        <dbReference type="ChEBI" id="CHEBI:29105"/>
    </cofactor>
    <text evidence="9 10">Binds 1 zinc ion per subunit.</text>
</comment>
<evidence type="ECO:0000256" key="10">
    <source>
        <dbReference type="PIRSR" id="PIRSR006113-2"/>
    </source>
</evidence>
<comment type="function">
    <text evidence="1">Catalyzes the conversion of 7,8-dihydroneopterin triphosphate (H2NTP) to 6-carboxy-5,6,7,8-tetrahydropterin (CPH4) and acetaldehyde.</text>
</comment>
<reference evidence="12 13" key="1">
    <citation type="submission" date="2017-12" db="EMBL/GenBank/DDBJ databases">
        <title>The genome sequence of Caulobacter flavus CGMCC1 15093.</title>
        <authorList>
            <person name="Gao J."/>
            <person name="Mao X."/>
            <person name="Sun J."/>
        </authorList>
    </citation>
    <scope>NUCLEOTIDE SEQUENCE [LARGE SCALE GENOMIC DNA]</scope>
    <source>
        <strain evidence="12 13">CGMCC1 15093</strain>
    </source>
</reference>
<dbReference type="Pfam" id="PF01242">
    <property type="entry name" value="PTPS"/>
    <property type="match status" value="1"/>
</dbReference>
<evidence type="ECO:0000256" key="7">
    <source>
        <dbReference type="ARBA" id="ARBA00023239"/>
    </source>
</evidence>
<keyword evidence="7 9" id="KW-0456">Lyase</keyword>
<keyword evidence="14" id="KW-1185">Reference proteome</keyword>
<sequence length="122" mass="13439">MSEPVFEITKAAHFDAAHYIEQGPGDHRYRRLHGHSFRVEASVKGAMQAAGWVADLESLDVALKAVATELDHGLLNDRPGLESPTLERICLYFAERLKPQFPGLSRVVLSRPTIGESCALSL</sequence>
<keyword evidence="9" id="KW-0671">Queuosine biosynthesis</keyword>
<feature type="binding site" evidence="10">
    <location>
        <position position="33"/>
    </location>
    <ligand>
        <name>Zn(2+)</name>
        <dbReference type="ChEBI" id="CHEBI:29105"/>
    </ligand>
</feature>
<evidence type="ECO:0000313" key="13">
    <source>
        <dbReference type="Proteomes" id="UP000234483"/>
    </source>
</evidence>
<dbReference type="Proteomes" id="UP000281192">
    <property type="component" value="Chromosome"/>
</dbReference>
<keyword evidence="5 9" id="KW-0479">Metal-binding</keyword>
<dbReference type="Gene3D" id="3.30.479.10">
    <property type="entry name" value="6-pyruvoyl tetrahydropterin synthase/QueD"/>
    <property type="match status" value="1"/>
</dbReference>
<evidence type="ECO:0000256" key="5">
    <source>
        <dbReference type="ARBA" id="ARBA00022723"/>
    </source>
</evidence>
<feature type="binding site" evidence="10">
    <location>
        <position position="35"/>
    </location>
    <ligand>
        <name>Zn(2+)</name>
        <dbReference type="ChEBI" id="CHEBI:29105"/>
    </ligand>
</feature>
<dbReference type="OrthoDB" id="9804698at2"/>
<accession>A0A2N5CNJ3</accession>
<dbReference type="EMBL" id="CP026100">
    <property type="protein sequence ID" value="AYV49339.1"/>
    <property type="molecule type" value="Genomic_DNA"/>
</dbReference>
<dbReference type="PIRSF" id="PIRSF006113">
    <property type="entry name" value="PTP_synth"/>
    <property type="match status" value="1"/>
</dbReference>
<dbReference type="GO" id="GO:0046872">
    <property type="term" value="F:metal ion binding"/>
    <property type="evidence" value="ECO:0007669"/>
    <property type="project" value="UniProtKB-KW"/>
</dbReference>
<keyword evidence="6 9" id="KW-0862">Zinc</keyword>
<evidence type="ECO:0000313" key="12">
    <source>
        <dbReference type="EMBL" id="PLR08084.1"/>
    </source>
</evidence>
<dbReference type="GO" id="GO:0070497">
    <property type="term" value="F:6-carboxytetrahydropterin synthase activity"/>
    <property type="evidence" value="ECO:0007669"/>
    <property type="project" value="UniProtKB-EC"/>
</dbReference>
<dbReference type="AlphaFoldDB" id="A0A2N5CNJ3"/>
<evidence type="ECO:0000256" key="4">
    <source>
        <dbReference type="ARBA" id="ARBA00018141"/>
    </source>
</evidence>
<evidence type="ECO:0000313" key="11">
    <source>
        <dbReference type="EMBL" id="AYV49339.1"/>
    </source>
</evidence>
<protein>
    <recommendedName>
        <fullName evidence="4 9">6-carboxy-5,6,7,8-tetrahydropterin synthase</fullName>
        <ecNumber evidence="9">4.-.-.-</ecNumber>
    </recommendedName>
</protein>